<evidence type="ECO:0000256" key="1">
    <source>
        <dbReference type="ARBA" id="ARBA00022729"/>
    </source>
</evidence>
<sequence>MKLARRTLFAVAIVSCFGLAACGQKSAQQSASPSDGSAPAAAAEAKEIIVGSDASYRPFEYQNDQKEVVGFDVEVLTAAAQKSGLKVKFVNTPWEGIFQALQNGDRDILASAITITEERRKSMDFSDPYFDARQLIAVGKGVTNVKSFDDLKDKKVAVQTGTTGDEVVQKLLGKTSPNIKRFESMPLALKELENGGVQAAVGDNGVVVNYVQNNPGNGIVTVEDTKSFVAEQYGFAVKKGNQALLDKVNSGLKAIKADGTYDNIYKKYFGSK</sequence>
<feature type="domain" description="Solute-binding protein family 3/N-terminal" evidence="3">
    <location>
        <begin position="47"/>
        <end position="272"/>
    </location>
</feature>
<evidence type="ECO:0000256" key="2">
    <source>
        <dbReference type="SAM" id="SignalP"/>
    </source>
</evidence>
<organism evidence="5 6">
    <name type="scientific">Paludibacterium paludis</name>
    <dbReference type="NCBI Taxonomy" id="1225769"/>
    <lineage>
        <taxon>Bacteria</taxon>
        <taxon>Pseudomonadati</taxon>
        <taxon>Pseudomonadota</taxon>
        <taxon>Betaproteobacteria</taxon>
        <taxon>Neisseriales</taxon>
        <taxon>Chromobacteriaceae</taxon>
        <taxon>Paludibacterium</taxon>
    </lineage>
</organism>
<feature type="domain" description="Ionotropic glutamate receptor C-terminal" evidence="4">
    <location>
        <begin position="47"/>
        <end position="271"/>
    </location>
</feature>
<keyword evidence="6" id="KW-1185">Reference proteome</keyword>
<gene>
    <name evidence="5" type="ORF">GCM10011289_28090</name>
</gene>
<dbReference type="Pfam" id="PF00497">
    <property type="entry name" value="SBP_bac_3"/>
    <property type="match status" value="1"/>
</dbReference>
<dbReference type="PROSITE" id="PS51257">
    <property type="entry name" value="PROKAR_LIPOPROTEIN"/>
    <property type="match status" value="1"/>
</dbReference>
<dbReference type="SUPFAM" id="SSF53850">
    <property type="entry name" value="Periplasmic binding protein-like II"/>
    <property type="match status" value="1"/>
</dbReference>
<feature type="chain" id="PRO_5037140133" evidence="2">
    <location>
        <begin position="21"/>
        <end position="272"/>
    </location>
</feature>
<reference evidence="5" key="1">
    <citation type="journal article" date="2014" name="Int. J. Syst. Evol. Microbiol.">
        <title>Complete genome sequence of Corynebacterium casei LMG S-19264T (=DSM 44701T), isolated from a smear-ripened cheese.</title>
        <authorList>
            <consortium name="US DOE Joint Genome Institute (JGI-PGF)"/>
            <person name="Walter F."/>
            <person name="Albersmeier A."/>
            <person name="Kalinowski J."/>
            <person name="Ruckert C."/>
        </authorList>
    </citation>
    <scope>NUCLEOTIDE SEQUENCE</scope>
    <source>
        <strain evidence="5">KCTC 32182</strain>
    </source>
</reference>
<evidence type="ECO:0000259" key="3">
    <source>
        <dbReference type="SMART" id="SM00062"/>
    </source>
</evidence>
<dbReference type="SMART" id="SM00079">
    <property type="entry name" value="PBPe"/>
    <property type="match status" value="1"/>
</dbReference>
<dbReference type="GO" id="GO:0015276">
    <property type="term" value="F:ligand-gated monoatomic ion channel activity"/>
    <property type="evidence" value="ECO:0007669"/>
    <property type="project" value="InterPro"/>
</dbReference>
<keyword evidence="1 2" id="KW-0732">Signal</keyword>
<reference evidence="5" key="2">
    <citation type="submission" date="2020-09" db="EMBL/GenBank/DDBJ databases">
        <authorList>
            <person name="Sun Q."/>
            <person name="Kim S."/>
        </authorList>
    </citation>
    <scope>NUCLEOTIDE SEQUENCE</scope>
    <source>
        <strain evidence="5">KCTC 32182</strain>
    </source>
</reference>
<protein>
    <submittedName>
        <fullName evidence="5">Basic amino acid ABC transporter substrate-binding protein</fullName>
    </submittedName>
</protein>
<dbReference type="GO" id="GO:0016020">
    <property type="term" value="C:membrane"/>
    <property type="evidence" value="ECO:0007669"/>
    <property type="project" value="InterPro"/>
</dbReference>
<evidence type="ECO:0000259" key="4">
    <source>
        <dbReference type="SMART" id="SM00079"/>
    </source>
</evidence>
<evidence type="ECO:0000313" key="5">
    <source>
        <dbReference type="EMBL" id="GGY22611.1"/>
    </source>
</evidence>
<dbReference type="Proteomes" id="UP000645257">
    <property type="component" value="Unassembled WGS sequence"/>
</dbReference>
<comment type="caution">
    <text evidence="5">The sequence shown here is derived from an EMBL/GenBank/DDBJ whole genome shotgun (WGS) entry which is preliminary data.</text>
</comment>
<evidence type="ECO:0000313" key="6">
    <source>
        <dbReference type="Proteomes" id="UP000645257"/>
    </source>
</evidence>
<feature type="signal peptide" evidence="2">
    <location>
        <begin position="1"/>
        <end position="20"/>
    </location>
</feature>
<dbReference type="InterPro" id="IPR001320">
    <property type="entry name" value="Iontro_rcpt_C"/>
</dbReference>
<proteinExistence type="predicted"/>
<dbReference type="PANTHER" id="PTHR35936">
    <property type="entry name" value="MEMBRANE-BOUND LYTIC MUREIN TRANSGLYCOSYLASE F"/>
    <property type="match status" value="1"/>
</dbReference>
<dbReference type="RefSeq" id="WP_189535395.1">
    <property type="nucleotide sequence ID" value="NZ_BMYX01000017.1"/>
</dbReference>
<dbReference type="EMBL" id="BMYX01000017">
    <property type="protein sequence ID" value="GGY22611.1"/>
    <property type="molecule type" value="Genomic_DNA"/>
</dbReference>
<dbReference type="CDD" id="cd13624">
    <property type="entry name" value="PBP2_Arg_Lys_His"/>
    <property type="match status" value="1"/>
</dbReference>
<dbReference type="Gene3D" id="3.40.190.10">
    <property type="entry name" value="Periplasmic binding protein-like II"/>
    <property type="match status" value="2"/>
</dbReference>
<name>A0A918UBC7_9NEIS</name>
<dbReference type="InterPro" id="IPR001638">
    <property type="entry name" value="Solute-binding_3/MltF_N"/>
</dbReference>
<dbReference type="AlphaFoldDB" id="A0A918UBC7"/>
<accession>A0A918UBC7</accession>
<dbReference type="SMART" id="SM00062">
    <property type="entry name" value="PBPb"/>
    <property type="match status" value="1"/>
</dbReference>
<dbReference type="PANTHER" id="PTHR35936:SF17">
    <property type="entry name" value="ARGININE-BINDING EXTRACELLULAR PROTEIN ARTP"/>
    <property type="match status" value="1"/>
</dbReference>